<keyword evidence="2" id="KW-1185">Reference proteome</keyword>
<dbReference type="EMBL" id="QLYX01000024">
    <property type="protein sequence ID" value="RAY10837.1"/>
    <property type="molecule type" value="Genomic_DNA"/>
</dbReference>
<dbReference type="RefSeq" id="WP_111872077.1">
    <property type="nucleotide sequence ID" value="NZ_QLYX01000024.1"/>
</dbReference>
<proteinExistence type="predicted"/>
<gene>
    <name evidence="1" type="ORF">DPM19_33275</name>
</gene>
<sequence>MVPALAGRSSSSHDATAQRLAAEFVPIPPATVERCVADVEACVTHLGLDPTPEIIERVAREHLTGMIKSRPPSGRPVRSRGRF</sequence>
<protein>
    <submittedName>
        <fullName evidence="1">Uncharacterized protein</fullName>
    </submittedName>
</protein>
<evidence type="ECO:0000313" key="2">
    <source>
        <dbReference type="Proteomes" id="UP000251891"/>
    </source>
</evidence>
<dbReference type="Proteomes" id="UP000251891">
    <property type="component" value="Unassembled WGS sequence"/>
</dbReference>
<accession>A0A365GVJ0</accession>
<comment type="caution">
    <text evidence="1">The sequence shown here is derived from an EMBL/GenBank/DDBJ whole genome shotgun (WGS) entry which is preliminary data.</text>
</comment>
<evidence type="ECO:0000313" key="1">
    <source>
        <dbReference type="EMBL" id="RAY10837.1"/>
    </source>
</evidence>
<name>A0A365GVJ0_9ACTN</name>
<dbReference type="OrthoDB" id="3483344at2"/>
<dbReference type="AlphaFoldDB" id="A0A365GVJ0"/>
<reference evidence="1 2" key="1">
    <citation type="submission" date="2018-06" db="EMBL/GenBank/DDBJ databases">
        <title>Actinomadura craniellae sp. nov. isolated from marine sponge Craniella sp.</title>
        <authorList>
            <person name="Li L."/>
            <person name="Xu Q.H."/>
            <person name="Lin H.W."/>
            <person name="Lu Y.H."/>
        </authorList>
    </citation>
    <scope>NUCLEOTIDE SEQUENCE [LARGE SCALE GENOMIC DNA]</scope>
    <source>
        <strain evidence="1 2">LHW63021</strain>
    </source>
</reference>
<organism evidence="1 2">
    <name type="scientific">Actinomadura craniellae</name>
    <dbReference type="NCBI Taxonomy" id="2231787"/>
    <lineage>
        <taxon>Bacteria</taxon>
        <taxon>Bacillati</taxon>
        <taxon>Actinomycetota</taxon>
        <taxon>Actinomycetes</taxon>
        <taxon>Streptosporangiales</taxon>
        <taxon>Thermomonosporaceae</taxon>
        <taxon>Actinomadura</taxon>
    </lineage>
</organism>